<evidence type="ECO:0000259" key="1">
    <source>
        <dbReference type="PROSITE" id="PS50076"/>
    </source>
</evidence>
<dbReference type="SUPFAM" id="SSF46565">
    <property type="entry name" value="Chaperone J-domain"/>
    <property type="match status" value="1"/>
</dbReference>
<keyword evidence="3" id="KW-1185">Reference proteome</keyword>
<dbReference type="PROSITE" id="PS50076">
    <property type="entry name" value="DNAJ_2"/>
    <property type="match status" value="1"/>
</dbReference>
<dbReference type="EMBL" id="ML992662">
    <property type="protein sequence ID" value="KAF2217641.1"/>
    <property type="molecule type" value="Genomic_DNA"/>
</dbReference>
<dbReference type="OrthoDB" id="10250354at2759"/>
<dbReference type="AlphaFoldDB" id="A0A6A6FW61"/>
<evidence type="ECO:0000313" key="3">
    <source>
        <dbReference type="Proteomes" id="UP000799539"/>
    </source>
</evidence>
<name>A0A6A6FW61_9PEZI</name>
<dbReference type="InterPro" id="IPR036869">
    <property type="entry name" value="J_dom_sf"/>
</dbReference>
<dbReference type="SMART" id="SM00271">
    <property type="entry name" value="DnaJ"/>
    <property type="match status" value="1"/>
</dbReference>
<reference evidence="2" key="1">
    <citation type="journal article" date="2020" name="Stud. Mycol.">
        <title>101 Dothideomycetes genomes: a test case for predicting lifestyles and emergence of pathogens.</title>
        <authorList>
            <person name="Haridas S."/>
            <person name="Albert R."/>
            <person name="Binder M."/>
            <person name="Bloem J."/>
            <person name="Labutti K."/>
            <person name="Salamov A."/>
            <person name="Andreopoulos B."/>
            <person name="Baker S."/>
            <person name="Barry K."/>
            <person name="Bills G."/>
            <person name="Bluhm B."/>
            <person name="Cannon C."/>
            <person name="Castanera R."/>
            <person name="Culley D."/>
            <person name="Daum C."/>
            <person name="Ezra D."/>
            <person name="Gonzalez J."/>
            <person name="Henrissat B."/>
            <person name="Kuo A."/>
            <person name="Liang C."/>
            <person name="Lipzen A."/>
            <person name="Lutzoni F."/>
            <person name="Magnuson J."/>
            <person name="Mondo S."/>
            <person name="Nolan M."/>
            <person name="Ohm R."/>
            <person name="Pangilinan J."/>
            <person name="Park H.-J."/>
            <person name="Ramirez L."/>
            <person name="Alfaro M."/>
            <person name="Sun H."/>
            <person name="Tritt A."/>
            <person name="Yoshinaga Y."/>
            <person name="Zwiers L.-H."/>
            <person name="Turgeon B."/>
            <person name="Goodwin S."/>
            <person name="Spatafora J."/>
            <person name="Crous P."/>
            <person name="Grigoriev I."/>
        </authorList>
    </citation>
    <scope>NUCLEOTIDE SEQUENCE</scope>
    <source>
        <strain evidence="2">SCOH1-5</strain>
    </source>
</reference>
<accession>A0A6A6FW61</accession>
<organism evidence="2 3">
    <name type="scientific">Cercospora zeae-maydis SCOH1-5</name>
    <dbReference type="NCBI Taxonomy" id="717836"/>
    <lineage>
        <taxon>Eukaryota</taxon>
        <taxon>Fungi</taxon>
        <taxon>Dikarya</taxon>
        <taxon>Ascomycota</taxon>
        <taxon>Pezizomycotina</taxon>
        <taxon>Dothideomycetes</taxon>
        <taxon>Dothideomycetidae</taxon>
        <taxon>Mycosphaerellales</taxon>
        <taxon>Mycosphaerellaceae</taxon>
        <taxon>Cercospora</taxon>
    </lineage>
</organism>
<proteinExistence type="predicted"/>
<dbReference type="CDD" id="cd06257">
    <property type="entry name" value="DnaJ"/>
    <property type="match status" value="1"/>
</dbReference>
<feature type="domain" description="J" evidence="1">
    <location>
        <begin position="41"/>
        <end position="103"/>
    </location>
</feature>
<evidence type="ECO:0000313" key="2">
    <source>
        <dbReference type="EMBL" id="KAF2217641.1"/>
    </source>
</evidence>
<dbReference type="Proteomes" id="UP000799539">
    <property type="component" value="Unassembled WGS sequence"/>
</dbReference>
<dbReference type="Gene3D" id="1.10.287.110">
    <property type="entry name" value="DnaJ domain"/>
    <property type="match status" value="1"/>
</dbReference>
<protein>
    <recommendedName>
        <fullName evidence="1">J domain-containing protein</fullName>
    </recommendedName>
</protein>
<gene>
    <name evidence="2" type="ORF">CERZMDRAFT_92298</name>
</gene>
<sequence>MSARTGMQNFECNNSAGGALPQMANSATVLRTILQVDSYADALSILGLYFQPKLVEKDIIAAFRRIALVLHPDKCQNASQAELYTRLFQKLEAAKESLLKSGDLPDTTPEPLAIVEGPEGLRIKIFDAREKLKAARAEAVEVKYLSAKLQRKRARAKLVREYKAAGAEAHELRKQGKQSEAHKILSAAKDKLAGFNRKADLGPDAGPGWEDIPGKGCERVFADPTLVEDQWNRNLRHGKTSASTGVSLELRKRQELLQARRDFEEMYKIRPGQLEEAREKMQQKWLKQDAGGWTRLCEDAEGRLWWRSKADMEEEMAELGYRDSQIRWIPSGEAWARVLYWRKR</sequence>
<dbReference type="InterPro" id="IPR001623">
    <property type="entry name" value="DnaJ_domain"/>
</dbReference>